<dbReference type="PANTHER" id="PTHR32309:SF31">
    <property type="entry name" value="CAPSULAR EXOPOLYSACCHARIDE FAMILY"/>
    <property type="match status" value="1"/>
</dbReference>
<dbReference type="PATRIC" id="fig|267850.7.peg.202"/>
<accession>A0A063Y476</accession>
<evidence type="ECO:0000313" key="4">
    <source>
        <dbReference type="Proteomes" id="UP000027318"/>
    </source>
</evidence>
<organism evidence="3 4">
    <name type="scientific">Nitrincola lacisaponensis</name>
    <dbReference type="NCBI Taxonomy" id="267850"/>
    <lineage>
        <taxon>Bacteria</taxon>
        <taxon>Pseudomonadati</taxon>
        <taxon>Pseudomonadota</taxon>
        <taxon>Gammaproteobacteria</taxon>
        <taxon>Oceanospirillales</taxon>
        <taxon>Oceanospirillaceae</taxon>
        <taxon>Nitrincola</taxon>
    </lineage>
</organism>
<keyword evidence="1" id="KW-0175">Coiled coil</keyword>
<keyword evidence="2" id="KW-1133">Transmembrane helix</keyword>
<evidence type="ECO:0000313" key="3">
    <source>
        <dbReference type="EMBL" id="KDE41133.1"/>
    </source>
</evidence>
<dbReference type="RefSeq" id="WP_036542800.1">
    <property type="nucleotide sequence ID" value="NZ_JMSZ01000007.1"/>
</dbReference>
<gene>
    <name evidence="3" type="ORF">ADINL_0206</name>
</gene>
<dbReference type="InterPro" id="IPR050445">
    <property type="entry name" value="Bact_polysacc_biosynth/exp"/>
</dbReference>
<dbReference type="STRING" id="267850.ADINL_0206"/>
<feature type="transmembrane region" description="Helical" evidence="2">
    <location>
        <begin position="433"/>
        <end position="454"/>
    </location>
</feature>
<dbReference type="PANTHER" id="PTHR32309">
    <property type="entry name" value="TYROSINE-PROTEIN KINASE"/>
    <property type="match status" value="1"/>
</dbReference>
<dbReference type="OrthoDB" id="5781423at2"/>
<keyword evidence="2" id="KW-0472">Membrane</keyword>
<reference evidence="3 4" key="1">
    <citation type="journal article" date="2005" name="Int. J. Syst. Evol. Microbiol.">
        <title>Nitrincola lacisaponensis gen. nov., sp. nov., a novel alkaliphilic bacterium isolated from an alkaline, saline lake.</title>
        <authorList>
            <person name="Dimitriu P.A."/>
            <person name="Shukla S.K."/>
            <person name="Conradt J."/>
            <person name="Marquez M.C."/>
            <person name="Ventosa A."/>
            <person name="Maglia A."/>
            <person name="Peyton B.M."/>
            <person name="Pinkart H.C."/>
            <person name="Mormile M.R."/>
        </authorList>
    </citation>
    <scope>NUCLEOTIDE SEQUENCE [LARGE SCALE GENOMIC DNA]</scope>
    <source>
        <strain evidence="3 4">4CA</strain>
    </source>
</reference>
<feature type="coiled-coil region" evidence="1">
    <location>
        <begin position="370"/>
        <end position="415"/>
    </location>
</feature>
<dbReference type="AlphaFoldDB" id="A0A063Y476"/>
<feature type="transmembrane region" description="Helical" evidence="2">
    <location>
        <begin position="44"/>
        <end position="62"/>
    </location>
</feature>
<protein>
    <submittedName>
        <fullName evidence="3">Uncharacterized protein</fullName>
    </submittedName>
</protein>
<comment type="caution">
    <text evidence="3">The sequence shown here is derived from an EMBL/GenBank/DDBJ whole genome shotgun (WGS) entry which is preliminary data.</text>
</comment>
<sequence>MSQTDPSRPDAQFPPHYYPPYPYRQDDEISLLDLGKVIYKRKRVLLLIWLLCVGAAFIYVLFKPSHYVFQSVVETGSYPNAEGDRLTVEPESSLLSRVRSASIPSALRTLSQETGKPIDHFPDVKVDLAENSGMLVLSSQVKADAAAQQLAHQLHQQILENLLSAHSQLLQTHRDQRELTLRNLQSDLQALESRAQLDTKLAQLNVAKSGALARLEQLNNDELRQIEVQRLQRSLSSAQRELQSLQEREVNLREQIARQPDKESLLLKQLERAEADLSELRQSRQRVINSGASGTAQLSQSLLLIDSQINSALNSVRELENNLYLKLPEENAELRRYHVDLVSDIGIQESRVAEARQALREFEISRELMVQQAQADVDRLEAELNQLVREHETSLRQLQAGLDSVTHQMDRIQNSRIVVEPGLDKAARGSSSIMILVLATLLGGMLGVMAAFIAEFLARLKSSMTEEIHKT</sequence>
<dbReference type="Proteomes" id="UP000027318">
    <property type="component" value="Unassembled WGS sequence"/>
</dbReference>
<evidence type="ECO:0000256" key="1">
    <source>
        <dbReference type="SAM" id="Coils"/>
    </source>
</evidence>
<name>A0A063Y476_9GAMM</name>
<feature type="coiled-coil region" evidence="1">
    <location>
        <begin position="174"/>
        <end position="290"/>
    </location>
</feature>
<proteinExistence type="predicted"/>
<keyword evidence="4" id="KW-1185">Reference proteome</keyword>
<evidence type="ECO:0000256" key="2">
    <source>
        <dbReference type="SAM" id="Phobius"/>
    </source>
</evidence>
<dbReference type="EMBL" id="JMSZ01000007">
    <property type="protein sequence ID" value="KDE41133.1"/>
    <property type="molecule type" value="Genomic_DNA"/>
</dbReference>
<keyword evidence="2" id="KW-0812">Transmembrane</keyword>